<sequence length="109" mass="11044">MNEPRNLPTSKRNRTVWAIAALAAIVGIAAGYLGGTVDGDIPWPATVQETATYNTSTALTAIAGVLVLAALIIWGVRTRPKAGKAVLVITGALVATAVVFGASFAVGAL</sequence>
<dbReference type="Proteomes" id="UP000830631">
    <property type="component" value="Chromosome"/>
</dbReference>
<gene>
    <name evidence="2" type="ORF">KV397_16875</name>
</gene>
<feature type="transmembrane region" description="Helical" evidence="1">
    <location>
        <begin position="53"/>
        <end position="74"/>
    </location>
</feature>
<keyword evidence="1" id="KW-0812">Transmembrane</keyword>
<keyword evidence="1" id="KW-0472">Membrane</keyword>
<dbReference type="EMBL" id="CP078078">
    <property type="protein sequence ID" value="UPL19320.1"/>
    <property type="molecule type" value="Genomic_DNA"/>
</dbReference>
<evidence type="ECO:0000313" key="3">
    <source>
        <dbReference type="Proteomes" id="UP000830631"/>
    </source>
</evidence>
<keyword evidence="1" id="KW-1133">Transmembrane helix</keyword>
<keyword evidence="3" id="KW-1185">Reference proteome</keyword>
<reference evidence="2 3" key="1">
    <citation type="submission" date="2021-06" db="EMBL/GenBank/DDBJ databases">
        <title>Genome-based taxonomic framework of Microbacterium strains isolated from marine environment, the description of four new species and reclassification of four preexisting species.</title>
        <authorList>
            <person name="Lee S.D."/>
            <person name="Kim S.-M."/>
            <person name="Byeon Y.-S."/>
            <person name="Yang H.L."/>
            <person name="Kim I.S."/>
        </authorList>
    </citation>
    <scope>NUCLEOTIDE SEQUENCE [LARGE SCALE GENOMIC DNA]</scope>
    <source>
        <strain evidence="2 3">KSW4-10</strain>
    </source>
</reference>
<dbReference type="RefSeq" id="WP_131491668.1">
    <property type="nucleotide sequence ID" value="NZ_CP078078.1"/>
</dbReference>
<name>A0ABY4J2S8_9MICO</name>
<organism evidence="2 3">
    <name type="scientific">Microbacterium aurugineum</name>
    <dbReference type="NCBI Taxonomy" id="2851642"/>
    <lineage>
        <taxon>Bacteria</taxon>
        <taxon>Bacillati</taxon>
        <taxon>Actinomycetota</taxon>
        <taxon>Actinomycetes</taxon>
        <taxon>Micrococcales</taxon>
        <taxon>Microbacteriaceae</taxon>
        <taxon>Microbacterium</taxon>
    </lineage>
</organism>
<feature type="transmembrane region" description="Helical" evidence="1">
    <location>
        <begin position="86"/>
        <end position="106"/>
    </location>
</feature>
<evidence type="ECO:0000313" key="2">
    <source>
        <dbReference type="EMBL" id="UPL19320.1"/>
    </source>
</evidence>
<accession>A0ABY4J2S8</accession>
<evidence type="ECO:0000256" key="1">
    <source>
        <dbReference type="SAM" id="Phobius"/>
    </source>
</evidence>
<proteinExistence type="predicted"/>
<protein>
    <submittedName>
        <fullName evidence="2">Uncharacterized protein</fullName>
    </submittedName>
</protein>
<feature type="transmembrane region" description="Helical" evidence="1">
    <location>
        <begin position="15"/>
        <end position="33"/>
    </location>
</feature>